<dbReference type="PROSITE" id="PS51186">
    <property type="entry name" value="GNAT"/>
    <property type="match status" value="1"/>
</dbReference>
<organism evidence="3">
    <name type="scientific">freshwater metagenome</name>
    <dbReference type="NCBI Taxonomy" id="449393"/>
    <lineage>
        <taxon>unclassified sequences</taxon>
        <taxon>metagenomes</taxon>
        <taxon>ecological metagenomes</taxon>
    </lineage>
</organism>
<proteinExistence type="predicted"/>
<dbReference type="InterPro" id="IPR016181">
    <property type="entry name" value="Acyl_CoA_acyltransferase"/>
</dbReference>
<dbReference type="EMBL" id="CAEZZR010000036">
    <property type="protein sequence ID" value="CAB4770442.1"/>
    <property type="molecule type" value="Genomic_DNA"/>
</dbReference>
<gene>
    <name evidence="2" type="ORF">UFOPK2907_00520</name>
    <name evidence="3" type="ORF">UFOPK3197_00318</name>
</gene>
<dbReference type="Gene3D" id="3.40.630.30">
    <property type="match status" value="1"/>
</dbReference>
<dbReference type="CDD" id="cd04301">
    <property type="entry name" value="NAT_SF"/>
    <property type="match status" value="1"/>
</dbReference>
<dbReference type="PANTHER" id="PTHR43792">
    <property type="entry name" value="GNAT FAMILY, PUTATIVE (AFU_ORTHOLOGUE AFUA_3G00765)-RELATED-RELATED"/>
    <property type="match status" value="1"/>
</dbReference>
<dbReference type="PANTHER" id="PTHR43792:SF1">
    <property type="entry name" value="N-ACETYLTRANSFERASE DOMAIN-CONTAINING PROTEIN"/>
    <property type="match status" value="1"/>
</dbReference>
<accession>A0A6J6ZMZ9</accession>
<evidence type="ECO:0000313" key="2">
    <source>
        <dbReference type="EMBL" id="CAB4770442.1"/>
    </source>
</evidence>
<dbReference type="InterPro" id="IPR051531">
    <property type="entry name" value="N-acetyltransferase"/>
</dbReference>
<dbReference type="EMBL" id="CAFABI010000022">
    <property type="protein sequence ID" value="CAB4822912.1"/>
    <property type="molecule type" value="Genomic_DNA"/>
</dbReference>
<evidence type="ECO:0000259" key="1">
    <source>
        <dbReference type="PROSITE" id="PS51186"/>
    </source>
</evidence>
<name>A0A6J6ZMZ9_9ZZZZ</name>
<dbReference type="InterPro" id="IPR000182">
    <property type="entry name" value="GNAT_dom"/>
</dbReference>
<protein>
    <submittedName>
        <fullName evidence="3">Unannotated protein</fullName>
    </submittedName>
</protein>
<dbReference type="Pfam" id="PF00583">
    <property type="entry name" value="Acetyltransf_1"/>
    <property type="match status" value="1"/>
</dbReference>
<feature type="domain" description="N-acetyltransferase" evidence="1">
    <location>
        <begin position="8"/>
        <end position="152"/>
    </location>
</feature>
<evidence type="ECO:0000313" key="3">
    <source>
        <dbReference type="EMBL" id="CAB4822912.1"/>
    </source>
</evidence>
<dbReference type="AlphaFoldDB" id="A0A6J6ZMZ9"/>
<dbReference type="GO" id="GO:0016747">
    <property type="term" value="F:acyltransferase activity, transferring groups other than amino-acyl groups"/>
    <property type="evidence" value="ECO:0007669"/>
    <property type="project" value="InterPro"/>
</dbReference>
<dbReference type="SUPFAM" id="SSF55729">
    <property type="entry name" value="Acyl-CoA N-acyltransferases (Nat)"/>
    <property type="match status" value="1"/>
</dbReference>
<reference evidence="3" key="1">
    <citation type="submission" date="2020-05" db="EMBL/GenBank/DDBJ databases">
        <authorList>
            <person name="Chiriac C."/>
            <person name="Salcher M."/>
            <person name="Ghai R."/>
            <person name="Kavagutti S V."/>
        </authorList>
    </citation>
    <scope>NUCLEOTIDE SEQUENCE</scope>
</reference>
<sequence length="163" mass="18586">MSDTINHVVIRPYRADEFELACEIRELETPEKKERFRERFEGSGQWINHYLHLAIESDGVLVGDMQLRHCDFTMPTGALHMGLELAPESRGKGIGTQALKAVAEYAFSEGHHRLEGSTSEDNLAMRKSFEKAGWTFEGVLHDLFVENERGVDYYSYAISKFGK</sequence>